<feature type="non-terminal residue" evidence="5">
    <location>
        <position position="1225"/>
    </location>
</feature>
<dbReference type="PRINTS" id="PR00320">
    <property type="entry name" value="GPROTEINBRPT"/>
</dbReference>
<dbReference type="CDD" id="cd00200">
    <property type="entry name" value="WD40"/>
    <property type="match status" value="2"/>
</dbReference>
<keyword evidence="6" id="KW-1185">Reference proteome</keyword>
<dbReference type="InterPro" id="IPR019775">
    <property type="entry name" value="WD40_repeat_CS"/>
</dbReference>
<dbReference type="PROSITE" id="PS50837">
    <property type="entry name" value="NACHT"/>
    <property type="match status" value="1"/>
</dbReference>
<feature type="repeat" description="WD" evidence="3">
    <location>
        <begin position="689"/>
        <end position="730"/>
    </location>
</feature>
<dbReference type="HOGENOM" id="CLU_000288_6_3_1"/>
<proteinExistence type="predicted"/>
<dbReference type="Gene3D" id="2.130.10.10">
    <property type="entry name" value="YVTN repeat-like/Quinoprotein amine dehydrogenase"/>
    <property type="match status" value="6"/>
</dbReference>
<feature type="non-terminal residue" evidence="5">
    <location>
        <position position="1"/>
    </location>
</feature>
<dbReference type="Pfam" id="PF24883">
    <property type="entry name" value="NPHP3_N"/>
    <property type="match status" value="1"/>
</dbReference>
<protein>
    <recommendedName>
        <fullName evidence="4">NACHT domain-containing protein</fullName>
    </recommendedName>
</protein>
<dbReference type="STRING" id="933852.A0A0C3A5Q0"/>
<feature type="repeat" description="WD" evidence="3">
    <location>
        <begin position="1121"/>
        <end position="1162"/>
    </location>
</feature>
<dbReference type="InterPro" id="IPR027417">
    <property type="entry name" value="P-loop_NTPase"/>
</dbReference>
<dbReference type="SUPFAM" id="SSF50998">
    <property type="entry name" value="Quinoprotein alcohol dehydrogenase-like"/>
    <property type="match status" value="1"/>
</dbReference>
<feature type="repeat" description="WD" evidence="3">
    <location>
        <begin position="873"/>
        <end position="904"/>
    </location>
</feature>
<dbReference type="InterPro" id="IPR015943">
    <property type="entry name" value="WD40/YVTN_repeat-like_dom_sf"/>
</dbReference>
<feature type="domain" description="NACHT" evidence="4">
    <location>
        <begin position="25"/>
        <end position="177"/>
    </location>
</feature>
<evidence type="ECO:0000256" key="3">
    <source>
        <dbReference type="PROSITE-ProRule" id="PRU00221"/>
    </source>
</evidence>
<feature type="repeat" description="WD" evidence="3">
    <location>
        <begin position="603"/>
        <end position="644"/>
    </location>
</feature>
<feature type="repeat" description="WD" evidence="3">
    <location>
        <begin position="949"/>
        <end position="990"/>
    </location>
</feature>
<feature type="repeat" description="WD" evidence="3">
    <location>
        <begin position="818"/>
        <end position="850"/>
    </location>
</feature>
<dbReference type="InterPro" id="IPR020472">
    <property type="entry name" value="WD40_PAC1"/>
</dbReference>
<keyword evidence="1 3" id="KW-0853">WD repeat</keyword>
<name>A0A0C3A5Q0_SERVB</name>
<dbReference type="SUPFAM" id="SSF52540">
    <property type="entry name" value="P-loop containing nucleoside triphosphate hydrolases"/>
    <property type="match status" value="1"/>
</dbReference>
<keyword evidence="2" id="KW-0677">Repeat</keyword>
<dbReference type="InterPro" id="IPR036322">
    <property type="entry name" value="WD40_repeat_dom_sf"/>
</dbReference>
<feature type="repeat" description="WD" evidence="3">
    <location>
        <begin position="570"/>
        <end position="601"/>
    </location>
</feature>
<dbReference type="Gene3D" id="3.40.50.300">
    <property type="entry name" value="P-loop containing nucleotide triphosphate hydrolases"/>
    <property type="match status" value="1"/>
</dbReference>
<evidence type="ECO:0000256" key="2">
    <source>
        <dbReference type="ARBA" id="ARBA00022737"/>
    </source>
</evidence>
<evidence type="ECO:0000259" key="4">
    <source>
        <dbReference type="PROSITE" id="PS50837"/>
    </source>
</evidence>
<dbReference type="PROSITE" id="PS00678">
    <property type="entry name" value="WD_REPEATS_1"/>
    <property type="match status" value="8"/>
</dbReference>
<sequence>ECMEGTREDLLEKVLNWVADIAAPNIFWLTGHPGVGKSAIAASLVEKLRASEHLGSGFFFQREKANSMTPNALWRSIAYDLARRNPTMKKYLMAVLEADETLPTTPSVEILFRELIQNPIAASEETDGENGIVVVIDALDECGGLDGQYSSHRVNLMRTLKNWSTLPNKFKLVVTSRAEPDIVDLFSNIQHGSFEILSGDSVSPRSSEDIERFLEYHLDQIVARSHGALALDWPGHQNIKLLARIAAGLFVWVETAIRFLKRGEPQEQLNRILDGAKMGGLFTLYSSILGASFVEPSEKVLEGFRRIVGAIILAKDPLTASSLAHLCSVDHSTMTYIRSGLQSVIDPGDLLRFNHQSFVDFLINSRQSQSAFYIDLRKQKREITLACLKAMKMHLCFNICDIKTSYKLNEDIVNLDLRVKEYIPHHVSYSCYYWAQHLTEAKMDAEILEYVVYFMETLFLFWLEVLSLTKRVNTATRMMSLLVDWLKVGGYRAQSHRMALDMKKFVAAFGSVILQSMPHIYLSALSFSPQNSAVYTQYTQYYPQKIGIEQGGYDKWPPIQNLIPCVTECVAFSPDGTRIVSSFQAQAIRVWDAETAKMIAGPFEGHTRVVMSVAFSPDGTRIVSGSADTTIRVWDAETAELVTGPFEGHTDVVKSVAFSPDGLCIVSGSADMTIRVWDAKTMEALAGPFEGHTASVNSVAFSPDGLRIVSGSDDKTIRLWDAETAAPIAGPFEGHTSWVGSIAFSPDGKRIVSGSEDSTIRVWDVETAEVVTGTVESYLNWVKSVAFSPDGARVVSGSDDGIIRLWDAETAELISEPFEGHNETITCVAFSPDGTRIVSSSYDATIRLWDAEIVDEVVEVVEADIGSTGAVCVSISPDGRRIASGSLDGVVWVWNAETAEVFAGPFEGDEAPVSCVAFSPDGTRIVSGAYWDAFCVWDAETTDVILGPFEGHTGSVRSVVFSTDGLYIASGSSDQTIRVWDAETAALMAGPFEGHTGGVTSIAFSSDGTRIVSGSSDQTIRVWDTGTAEMVAGPFEGHTDVVTSVVFSPGGTRIVSGSEDNSIRMWDTQFATIAPGPFEGHTESVTSVKFSPDGRRIISGSDDSTIRIWDSETAETVVGPLEGHNGAINCVDISSDGARIVSSSSDKTIRVWGITTPSLQVSRTKGSSRRLDGWIVGPDSELLFWVPPAIRMGLSRPRTISIIGERLLITKLNLDHFVHGESWTR</sequence>
<feature type="repeat" description="WD" evidence="3">
    <location>
        <begin position="732"/>
        <end position="773"/>
    </location>
</feature>
<feature type="repeat" description="WD" evidence="3">
    <location>
        <begin position="992"/>
        <end position="1033"/>
    </location>
</feature>
<dbReference type="OrthoDB" id="538223at2759"/>
<dbReference type="InterPro" id="IPR001680">
    <property type="entry name" value="WD40_rpt"/>
</dbReference>
<evidence type="ECO:0000313" key="5">
    <source>
        <dbReference type="EMBL" id="KIM20000.1"/>
    </source>
</evidence>
<dbReference type="EMBL" id="KN824492">
    <property type="protein sequence ID" value="KIM20000.1"/>
    <property type="molecule type" value="Genomic_DNA"/>
</dbReference>
<reference evidence="5 6" key="1">
    <citation type="submission" date="2014-04" db="EMBL/GenBank/DDBJ databases">
        <authorList>
            <consortium name="DOE Joint Genome Institute"/>
            <person name="Kuo A."/>
            <person name="Zuccaro A."/>
            <person name="Kohler A."/>
            <person name="Nagy L.G."/>
            <person name="Floudas D."/>
            <person name="Copeland A."/>
            <person name="Barry K.W."/>
            <person name="Cichocki N."/>
            <person name="Veneault-Fourrey C."/>
            <person name="LaButti K."/>
            <person name="Lindquist E.A."/>
            <person name="Lipzen A."/>
            <person name="Lundell T."/>
            <person name="Morin E."/>
            <person name="Murat C."/>
            <person name="Sun H."/>
            <person name="Tunlid A."/>
            <person name="Henrissat B."/>
            <person name="Grigoriev I.V."/>
            <person name="Hibbett D.S."/>
            <person name="Martin F."/>
            <person name="Nordberg H.P."/>
            <person name="Cantor M.N."/>
            <person name="Hua S.X."/>
        </authorList>
    </citation>
    <scope>NUCLEOTIDE SEQUENCE [LARGE SCALE GENOMIC DNA]</scope>
    <source>
        <strain evidence="5 6">MAFF 305830</strain>
    </source>
</reference>
<dbReference type="PANTHER" id="PTHR44129">
    <property type="entry name" value="WD REPEAT-CONTAINING PROTEIN POP1"/>
    <property type="match status" value="1"/>
</dbReference>
<dbReference type="SUPFAM" id="SSF50978">
    <property type="entry name" value="WD40 repeat-like"/>
    <property type="match status" value="1"/>
</dbReference>
<dbReference type="InterPro" id="IPR011047">
    <property type="entry name" value="Quinoprotein_ADH-like_sf"/>
</dbReference>
<dbReference type="SMART" id="SM00320">
    <property type="entry name" value="WD40"/>
    <property type="match status" value="14"/>
</dbReference>
<dbReference type="PROSITE" id="PS50082">
    <property type="entry name" value="WD_REPEATS_2"/>
    <property type="match status" value="14"/>
</dbReference>
<gene>
    <name evidence="5" type="ORF">M408DRAFT_40904</name>
</gene>
<feature type="repeat" description="WD" evidence="3">
    <location>
        <begin position="1078"/>
        <end position="1119"/>
    </location>
</feature>
<accession>A0A0C3A5Q0</accession>
<feature type="repeat" description="WD" evidence="3">
    <location>
        <begin position="906"/>
        <end position="947"/>
    </location>
</feature>
<dbReference type="Proteomes" id="UP000054097">
    <property type="component" value="Unassembled WGS sequence"/>
</dbReference>
<evidence type="ECO:0000256" key="1">
    <source>
        <dbReference type="ARBA" id="ARBA00022574"/>
    </source>
</evidence>
<organism evidence="5 6">
    <name type="scientific">Serendipita vermifera MAFF 305830</name>
    <dbReference type="NCBI Taxonomy" id="933852"/>
    <lineage>
        <taxon>Eukaryota</taxon>
        <taxon>Fungi</taxon>
        <taxon>Dikarya</taxon>
        <taxon>Basidiomycota</taxon>
        <taxon>Agaricomycotina</taxon>
        <taxon>Agaricomycetes</taxon>
        <taxon>Sebacinales</taxon>
        <taxon>Serendipitaceae</taxon>
        <taxon>Serendipita</taxon>
    </lineage>
</organism>
<feature type="repeat" description="WD" evidence="3">
    <location>
        <begin position="1035"/>
        <end position="1067"/>
    </location>
</feature>
<dbReference type="AlphaFoldDB" id="A0A0C3A5Q0"/>
<dbReference type="InterPro" id="IPR050349">
    <property type="entry name" value="WD_LIS1/nudF_dynein_reg"/>
</dbReference>
<evidence type="ECO:0000313" key="6">
    <source>
        <dbReference type="Proteomes" id="UP000054097"/>
    </source>
</evidence>
<dbReference type="PROSITE" id="PS50294">
    <property type="entry name" value="WD_REPEATS_REGION"/>
    <property type="match status" value="12"/>
</dbReference>
<feature type="repeat" description="WD" evidence="3">
    <location>
        <begin position="775"/>
        <end position="816"/>
    </location>
</feature>
<dbReference type="Pfam" id="PF00400">
    <property type="entry name" value="WD40"/>
    <property type="match status" value="14"/>
</dbReference>
<feature type="repeat" description="WD" evidence="3">
    <location>
        <begin position="646"/>
        <end position="687"/>
    </location>
</feature>
<dbReference type="InterPro" id="IPR007111">
    <property type="entry name" value="NACHT_NTPase"/>
</dbReference>
<reference evidence="6" key="2">
    <citation type="submission" date="2015-01" db="EMBL/GenBank/DDBJ databases">
        <title>Evolutionary Origins and Diversification of the Mycorrhizal Mutualists.</title>
        <authorList>
            <consortium name="DOE Joint Genome Institute"/>
            <consortium name="Mycorrhizal Genomics Consortium"/>
            <person name="Kohler A."/>
            <person name="Kuo A."/>
            <person name="Nagy L.G."/>
            <person name="Floudas D."/>
            <person name="Copeland A."/>
            <person name="Barry K.W."/>
            <person name="Cichocki N."/>
            <person name="Veneault-Fourrey C."/>
            <person name="LaButti K."/>
            <person name="Lindquist E.A."/>
            <person name="Lipzen A."/>
            <person name="Lundell T."/>
            <person name="Morin E."/>
            <person name="Murat C."/>
            <person name="Riley R."/>
            <person name="Ohm R."/>
            <person name="Sun H."/>
            <person name="Tunlid A."/>
            <person name="Henrissat B."/>
            <person name="Grigoriev I.V."/>
            <person name="Hibbett D.S."/>
            <person name="Martin F."/>
        </authorList>
    </citation>
    <scope>NUCLEOTIDE SEQUENCE [LARGE SCALE GENOMIC DNA]</scope>
    <source>
        <strain evidence="6">MAFF 305830</strain>
    </source>
</reference>
<dbReference type="InterPro" id="IPR056884">
    <property type="entry name" value="NPHP3-like_N"/>
</dbReference>